<organism evidence="3 4">
    <name type="scientific">Aeriscardovia aeriphila</name>
    <dbReference type="NCBI Taxonomy" id="218139"/>
    <lineage>
        <taxon>Bacteria</taxon>
        <taxon>Bacillati</taxon>
        <taxon>Actinomycetota</taxon>
        <taxon>Actinomycetes</taxon>
        <taxon>Bifidobacteriales</taxon>
        <taxon>Bifidobacteriaceae</taxon>
        <taxon>Aeriscardovia</taxon>
    </lineage>
</organism>
<evidence type="ECO:0000259" key="1">
    <source>
        <dbReference type="Pfam" id="PF08861"/>
    </source>
</evidence>
<evidence type="ECO:0008006" key="5">
    <source>
        <dbReference type="Google" id="ProtNLM"/>
    </source>
</evidence>
<dbReference type="Pfam" id="PF08862">
    <property type="entry name" value="DUF1829"/>
    <property type="match status" value="1"/>
</dbReference>
<dbReference type="Pfam" id="PF08861">
    <property type="entry name" value="DUF1828"/>
    <property type="match status" value="1"/>
</dbReference>
<name>A0A261FA54_9BIFI</name>
<dbReference type="InterPro" id="IPR014960">
    <property type="entry name" value="DUF1828"/>
</dbReference>
<dbReference type="OrthoDB" id="1321863at2"/>
<reference evidence="3 4" key="1">
    <citation type="journal article" date="2017" name="BMC Genomics">
        <title>Comparative genomic and phylogenomic analyses of the Bifidobacteriaceae family.</title>
        <authorList>
            <person name="Lugli G.A."/>
            <person name="Milani C."/>
            <person name="Turroni F."/>
            <person name="Duranti S."/>
            <person name="Mancabelli L."/>
            <person name="Mangifesta M."/>
            <person name="Ferrario C."/>
            <person name="Modesto M."/>
            <person name="Mattarelli P."/>
            <person name="Jiri K."/>
            <person name="van Sinderen D."/>
            <person name="Ventura M."/>
        </authorList>
    </citation>
    <scope>NUCLEOTIDE SEQUENCE [LARGE SCALE GENOMIC DNA]</scope>
    <source>
        <strain evidence="3 4">LMG 21773</strain>
    </source>
</reference>
<dbReference type="RefSeq" id="WP_094689601.1">
    <property type="nucleotide sequence ID" value="NZ_JACBYZ010000001.1"/>
</dbReference>
<proteinExistence type="predicted"/>
<evidence type="ECO:0000259" key="2">
    <source>
        <dbReference type="Pfam" id="PF08862"/>
    </source>
</evidence>
<feature type="domain" description="DUF1828" evidence="1">
    <location>
        <begin position="42"/>
        <end position="129"/>
    </location>
</feature>
<dbReference type="AlphaFoldDB" id="A0A261FA54"/>
<sequence>MSANVAVARDNDFPRLITDYAQWIARNSQAKRFGEWVEISLPFLDQANDDLVFYAKETQNIVVYSDDGFTLALFSQYGFVLTPTRHERFDMILRQFGARLEETGEITLESSYAARADGLNRFVQALIRVNSLLEVSSKRVSAYFADDVAAELDRLHVYYTPSVSVRGKSRFEQHFDFVFQRSADQPTRFCQAPNAFTKTAFQQIMWGWNDIVQAPERKGAQLLVIGDDRSAALPEGPLSAFGAYGIKVIPFSRLSDFASAALAA</sequence>
<dbReference type="EMBL" id="MWWU01000002">
    <property type="protein sequence ID" value="OZG56030.1"/>
    <property type="molecule type" value="Genomic_DNA"/>
</dbReference>
<gene>
    <name evidence="3" type="ORF">AEAE_0518</name>
</gene>
<comment type="caution">
    <text evidence="3">The sequence shown here is derived from an EMBL/GenBank/DDBJ whole genome shotgun (WGS) entry which is preliminary data.</text>
</comment>
<evidence type="ECO:0000313" key="3">
    <source>
        <dbReference type="EMBL" id="OZG56030.1"/>
    </source>
</evidence>
<accession>A0A261FA54</accession>
<evidence type="ECO:0000313" key="4">
    <source>
        <dbReference type="Proteomes" id="UP000228976"/>
    </source>
</evidence>
<protein>
    <recommendedName>
        <fullName evidence="5">DUF1828 domain-containing protein</fullName>
    </recommendedName>
</protein>
<feature type="domain" description="DUF1829" evidence="2">
    <location>
        <begin position="167"/>
        <end position="253"/>
    </location>
</feature>
<dbReference type="InterPro" id="IPR014961">
    <property type="entry name" value="DUF1829"/>
</dbReference>
<keyword evidence="4" id="KW-1185">Reference proteome</keyword>
<dbReference type="Proteomes" id="UP000228976">
    <property type="component" value="Unassembled WGS sequence"/>
</dbReference>